<keyword evidence="2 6" id="KW-0812">Transmembrane</keyword>
<keyword evidence="3 6" id="KW-1133">Transmembrane helix</keyword>
<gene>
    <name evidence="8" type="ORF">E0D97_02450</name>
</gene>
<dbReference type="OrthoDB" id="7868067at2"/>
<protein>
    <submittedName>
        <fullName evidence="8">DUF1049 domain-containing protein</fullName>
    </submittedName>
</protein>
<dbReference type="GO" id="GO:0005886">
    <property type="term" value="C:plasma membrane"/>
    <property type="evidence" value="ECO:0007669"/>
    <property type="project" value="InterPro"/>
</dbReference>
<sequence>MIRRLVSIVIFLPLAIVLIALAVANRETAPLRFDVFNPDNPALTVNAPLFVWLLAAAALGIIAGGVGAWFSQGKHRKMERKYKREARKLRFEAEDTRRKADDGETPLALTRSTS</sequence>
<comment type="caution">
    <text evidence="8">The sequence shown here is derived from an EMBL/GenBank/DDBJ whole genome shotgun (WGS) entry which is preliminary data.</text>
</comment>
<evidence type="ECO:0000256" key="5">
    <source>
        <dbReference type="SAM" id="MobiDB-lite"/>
    </source>
</evidence>
<name>A0A4R0PII1_9HYPH</name>
<evidence type="ECO:0000256" key="6">
    <source>
        <dbReference type="SAM" id="Phobius"/>
    </source>
</evidence>
<accession>A0A4R0PII1</accession>
<evidence type="ECO:0000313" key="9">
    <source>
        <dbReference type="Proteomes" id="UP000291301"/>
    </source>
</evidence>
<feature type="compositionally biased region" description="Basic and acidic residues" evidence="5">
    <location>
        <begin position="93"/>
        <end position="102"/>
    </location>
</feature>
<feature type="transmembrane region" description="Helical" evidence="6">
    <location>
        <begin position="50"/>
        <end position="71"/>
    </location>
</feature>
<dbReference type="RefSeq" id="WP_131565062.1">
    <property type="nucleotide sequence ID" value="NZ_JAINFK010000001.1"/>
</dbReference>
<dbReference type="Pfam" id="PF06305">
    <property type="entry name" value="LapA_dom"/>
    <property type="match status" value="1"/>
</dbReference>
<keyword evidence="4 6" id="KW-0472">Membrane</keyword>
<keyword evidence="9" id="KW-1185">Reference proteome</keyword>
<evidence type="ECO:0000256" key="1">
    <source>
        <dbReference type="ARBA" id="ARBA00022475"/>
    </source>
</evidence>
<dbReference type="EMBL" id="SJST01000001">
    <property type="protein sequence ID" value="TCD16310.1"/>
    <property type="molecule type" value="Genomic_DNA"/>
</dbReference>
<organism evidence="8 9">
    <name type="scientific">Oricola cellulosilytica</name>
    <dbReference type="NCBI Taxonomy" id="1429082"/>
    <lineage>
        <taxon>Bacteria</taxon>
        <taxon>Pseudomonadati</taxon>
        <taxon>Pseudomonadota</taxon>
        <taxon>Alphaproteobacteria</taxon>
        <taxon>Hyphomicrobiales</taxon>
        <taxon>Ahrensiaceae</taxon>
        <taxon>Oricola</taxon>
    </lineage>
</organism>
<evidence type="ECO:0000259" key="7">
    <source>
        <dbReference type="Pfam" id="PF06305"/>
    </source>
</evidence>
<proteinExistence type="predicted"/>
<reference evidence="8 9" key="1">
    <citation type="journal article" date="2015" name="Antonie Van Leeuwenhoek">
        <title>Oricola cellulosilytica gen. nov., sp. nov., a cellulose-degrading bacterium of the family Phyllobacteriaceae isolated from surface seashore water, and emended descriptions of Mesorhizobium loti and Phyllobacterium myrsinacearum.</title>
        <authorList>
            <person name="Hameed A."/>
            <person name="Shahina M."/>
            <person name="Lai W.A."/>
            <person name="Lin S.Y."/>
            <person name="Young L.S."/>
            <person name="Liu Y.C."/>
            <person name="Hsu Y.H."/>
            <person name="Young C.C."/>
        </authorList>
    </citation>
    <scope>NUCLEOTIDE SEQUENCE [LARGE SCALE GENOMIC DNA]</scope>
    <source>
        <strain evidence="8 9">KCTC 52183</strain>
    </source>
</reference>
<dbReference type="Proteomes" id="UP000291301">
    <property type="component" value="Unassembled WGS sequence"/>
</dbReference>
<keyword evidence="1" id="KW-1003">Cell membrane</keyword>
<feature type="region of interest" description="Disordered" evidence="5">
    <location>
        <begin position="93"/>
        <end position="114"/>
    </location>
</feature>
<evidence type="ECO:0000256" key="4">
    <source>
        <dbReference type="ARBA" id="ARBA00023136"/>
    </source>
</evidence>
<dbReference type="AlphaFoldDB" id="A0A4R0PII1"/>
<dbReference type="InterPro" id="IPR010445">
    <property type="entry name" value="LapA_dom"/>
</dbReference>
<feature type="domain" description="Lipopolysaccharide assembly protein A" evidence="7">
    <location>
        <begin position="44"/>
        <end position="90"/>
    </location>
</feature>
<evidence type="ECO:0000256" key="2">
    <source>
        <dbReference type="ARBA" id="ARBA00022692"/>
    </source>
</evidence>
<evidence type="ECO:0000313" key="8">
    <source>
        <dbReference type="EMBL" id="TCD16310.1"/>
    </source>
</evidence>
<evidence type="ECO:0000256" key="3">
    <source>
        <dbReference type="ARBA" id="ARBA00022989"/>
    </source>
</evidence>